<keyword evidence="1" id="KW-0472">Membrane</keyword>
<evidence type="ECO:0000313" key="2">
    <source>
        <dbReference type="EMBL" id="CAL8129089.1"/>
    </source>
</evidence>
<keyword evidence="3" id="KW-1185">Reference proteome</keyword>
<comment type="caution">
    <text evidence="2">The sequence shown here is derived from an EMBL/GenBank/DDBJ whole genome shotgun (WGS) entry which is preliminary data.</text>
</comment>
<feature type="transmembrane region" description="Helical" evidence="1">
    <location>
        <begin position="342"/>
        <end position="360"/>
    </location>
</feature>
<feature type="transmembrane region" description="Helical" evidence="1">
    <location>
        <begin position="380"/>
        <end position="401"/>
    </location>
</feature>
<feature type="transmembrane region" description="Helical" evidence="1">
    <location>
        <begin position="266"/>
        <end position="286"/>
    </location>
</feature>
<evidence type="ECO:0000313" key="3">
    <source>
        <dbReference type="Proteomes" id="UP001642540"/>
    </source>
</evidence>
<feature type="transmembrane region" description="Helical" evidence="1">
    <location>
        <begin position="86"/>
        <end position="107"/>
    </location>
</feature>
<dbReference type="EMBL" id="CAXLJM020000076">
    <property type="protein sequence ID" value="CAL8129089.1"/>
    <property type="molecule type" value="Genomic_DNA"/>
</dbReference>
<feature type="transmembrane region" description="Helical" evidence="1">
    <location>
        <begin position="298"/>
        <end position="321"/>
    </location>
</feature>
<feature type="transmembrane region" description="Helical" evidence="1">
    <location>
        <begin position="734"/>
        <end position="754"/>
    </location>
</feature>
<dbReference type="Proteomes" id="UP001642540">
    <property type="component" value="Unassembled WGS sequence"/>
</dbReference>
<feature type="transmembrane region" description="Helical" evidence="1">
    <location>
        <begin position="438"/>
        <end position="460"/>
    </location>
</feature>
<feature type="transmembrane region" description="Helical" evidence="1">
    <location>
        <begin position="775"/>
        <end position="800"/>
    </location>
</feature>
<reference evidence="2 3" key="1">
    <citation type="submission" date="2024-08" db="EMBL/GenBank/DDBJ databases">
        <authorList>
            <person name="Cucini C."/>
            <person name="Frati F."/>
        </authorList>
    </citation>
    <scope>NUCLEOTIDE SEQUENCE [LARGE SCALE GENOMIC DNA]</scope>
</reference>
<proteinExistence type="predicted"/>
<feature type="transmembrane region" description="Helical" evidence="1">
    <location>
        <begin position="592"/>
        <end position="612"/>
    </location>
</feature>
<feature type="transmembrane region" description="Helical" evidence="1">
    <location>
        <begin position="560"/>
        <end position="580"/>
    </location>
</feature>
<name>A0ABP1RJ86_9HEXA</name>
<feature type="transmembrane region" description="Helical" evidence="1">
    <location>
        <begin position="820"/>
        <end position="840"/>
    </location>
</feature>
<feature type="transmembrane region" description="Helical" evidence="1">
    <location>
        <begin position="146"/>
        <end position="166"/>
    </location>
</feature>
<feature type="transmembrane region" description="Helical" evidence="1">
    <location>
        <begin position="667"/>
        <end position="687"/>
    </location>
</feature>
<keyword evidence="1" id="KW-1133">Transmembrane helix</keyword>
<evidence type="ECO:0000256" key="1">
    <source>
        <dbReference type="SAM" id="Phobius"/>
    </source>
</evidence>
<accession>A0ABP1RJ86</accession>
<protein>
    <submittedName>
        <fullName evidence="2">Uncharacterized protein</fullName>
    </submittedName>
</protein>
<feature type="transmembrane region" description="Helical" evidence="1">
    <location>
        <begin position="213"/>
        <end position="233"/>
    </location>
</feature>
<feature type="transmembrane region" description="Helical" evidence="1">
    <location>
        <begin position="507"/>
        <end position="527"/>
    </location>
</feature>
<organism evidence="2 3">
    <name type="scientific">Orchesella dallaii</name>
    <dbReference type="NCBI Taxonomy" id="48710"/>
    <lineage>
        <taxon>Eukaryota</taxon>
        <taxon>Metazoa</taxon>
        <taxon>Ecdysozoa</taxon>
        <taxon>Arthropoda</taxon>
        <taxon>Hexapoda</taxon>
        <taxon>Collembola</taxon>
        <taxon>Entomobryomorpha</taxon>
        <taxon>Entomobryoidea</taxon>
        <taxon>Orchesellidae</taxon>
        <taxon>Orchesellinae</taxon>
        <taxon>Orchesella</taxon>
    </lineage>
</organism>
<sequence>MGSINPESVTQSFLNFFSNICAFPYQFDWKNVNTSGERLRYLPKGLKFYIWRLNEPFVLWLLYHIATNLNKWFPTYLEKGQVEMLIVHTLWLVGALACKCFQLSIFLKHTEFPKQFNATLDFAWKMERYFRTKEFKKQRRTRNIAFFFYAIQICQFSVFSAAVIAYSKKGSFYCLNAIPERFLWKYGHEIWPTFLVVGSEIAMQTLEWGGMAIVLYMIAVHIQTVNGIMSLIIRNLTCRNTEQMIQIYRKCQLLNINFNSIFQNSFFPTFLLNVSAFAIGSVLSVVKTMGSGYVRIQGLGLVLTVLLFGMLAVVLVVISKFDWENVSTSGERLRYLPKGIKLYVWRLHEPFVLWLLYHIVTNLYKWFPTYLEKGQVEMLILHTLWLVAILACNCFQLSIFLKHKEFPKQFNATLDFAWKMERYFRTKEFKKQRRTRSIAFFCYAVLICQFSVFSAAVIAYSKKGSWYYLNAIPERFLWKYEHQIWPTFLVVGSDVAMETLEWGGMAIVLYTIAVHIQTVNGVMSLIIRKLTCRNSEEMIKIYRKCQLLNINFNSIFQNSFFPTFLLNVSSFAIGSILSVVKTVGSGYVRIQGLGLVLTVMLFGMLAVVLVVISKVHTKSGEVKQALVAKANWRKVRWVKKFPVVGVNVERFGTTEFKKQHRTRSTAFFCYALLICEFSVFSAAVIVYTKKGIWYFLNAIPEHILWKYEYQIWPTVLVVGSDIAMETLEWGGMAIVLYMIAVHIQTVNGTMNLIIRNLTVSNSEEMIRIYRKCQLLNINFNSIFQNSFFPTFLLNVSSFAIGSLLTLVKTVGSGYIRVQGLGLVLTVMVFGMLALVLVVISKVHTKSVQVKIAMVGKARKRNLRRIKYFPVVGVNVGNFFTVKKHTLLLVLDTLSNATATALLSFNF</sequence>
<gene>
    <name evidence="2" type="ORF">ODALV1_LOCUS22850</name>
</gene>
<keyword evidence="1" id="KW-0812">Transmembrane</keyword>
<feature type="transmembrane region" description="Helical" evidence="1">
    <location>
        <begin position="48"/>
        <end position="66"/>
    </location>
</feature>